<organism evidence="2">
    <name type="scientific">Melanaphis sacchari</name>
    <dbReference type="NCBI Taxonomy" id="742174"/>
    <lineage>
        <taxon>Eukaryota</taxon>
        <taxon>Metazoa</taxon>
        <taxon>Ecdysozoa</taxon>
        <taxon>Arthropoda</taxon>
        <taxon>Hexapoda</taxon>
        <taxon>Insecta</taxon>
        <taxon>Pterygota</taxon>
        <taxon>Neoptera</taxon>
        <taxon>Paraneoptera</taxon>
        <taxon>Hemiptera</taxon>
        <taxon>Sternorrhyncha</taxon>
        <taxon>Aphidomorpha</taxon>
        <taxon>Aphidoidea</taxon>
        <taxon>Aphididae</taxon>
        <taxon>Aphidini</taxon>
        <taxon>Melanaphis</taxon>
    </lineage>
</organism>
<sequence>MPSLLEAIVEKYECFEDDTFDQMPIAIYVPRKNPRNMIPNLLVLNDCDIDSAGQESDLRDKCHGVEELDLAQNCLSRWSEVFKILHIMPRLKFANLSFNNLSSDINSAIEVCDDNGETYPCLKSIVLNSTNITWRSFRHILKRIPMVEEIHLSMNNYDVIDLVDDENCQHIQMPSVKRLHFTGNPVSTWSEVCKLGRAFPNLESLVLAECPLQSLMTPPPSPDSHLGLLSYPRQGSGFCDMTLDSPHDAFTHLRFLNLNRTLIRTWDDVDILGRFPALRYLRIQGCPIFEENSERQEYTEHERRQLLIARLTCIQTLNGGAEITADDREDAERFLIRYYMDKPENERPERYNELVQIHGKLDPLVNIDLTPESKVQVKIICGDKCEQHILDVYQTVSELKQKLEKFSGIPAHRMRVFYMDQHVCSVIGPEEMKFPNKRLYSYNIVKGDQIIVDSKK</sequence>
<dbReference type="SUPFAM" id="SSF52047">
    <property type="entry name" value="RNI-like"/>
    <property type="match status" value="1"/>
</dbReference>
<dbReference type="PANTHER" id="PTHR15140:SF6">
    <property type="entry name" value="TUBULIN-SPECIFIC CHAPERONE COFACTOR E-LIKE PROTEIN"/>
    <property type="match status" value="1"/>
</dbReference>
<dbReference type="Gene3D" id="3.80.10.10">
    <property type="entry name" value="Ribonuclease Inhibitor"/>
    <property type="match status" value="2"/>
</dbReference>
<dbReference type="Pfam" id="PF14560">
    <property type="entry name" value="Ubiquitin_2"/>
    <property type="match status" value="1"/>
</dbReference>
<dbReference type="OrthoDB" id="5855206at2759"/>
<proteinExistence type="predicted"/>
<dbReference type="InterPro" id="IPR032675">
    <property type="entry name" value="LRR_dom_sf"/>
</dbReference>
<dbReference type="InterPro" id="IPR029071">
    <property type="entry name" value="Ubiquitin-like_domsf"/>
</dbReference>
<accession>A0A2H8TP41</accession>
<dbReference type="PANTHER" id="PTHR15140">
    <property type="entry name" value="TUBULIN-SPECIFIC CHAPERONE E"/>
    <property type="match status" value="1"/>
</dbReference>
<dbReference type="EMBL" id="GFXV01004138">
    <property type="protein sequence ID" value="MBW15943.1"/>
    <property type="molecule type" value="Transcribed_RNA"/>
</dbReference>
<evidence type="ECO:0000313" key="2">
    <source>
        <dbReference type="EMBL" id="MBW15943.1"/>
    </source>
</evidence>
<feature type="domain" description="Ubiquitin-like" evidence="1">
    <location>
        <begin position="390"/>
        <end position="452"/>
    </location>
</feature>
<dbReference type="Gene3D" id="3.10.20.90">
    <property type="entry name" value="Phosphatidylinositol 3-kinase Catalytic Subunit, Chain A, domain 1"/>
    <property type="match status" value="1"/>
</dbReference>
<name>A0A2H8TP41_9HEMI</name>
<protein>
    <submittedName>
        <fullName evidence="2">Tubulin-specific chaperone cofactor E-like protein</fullName>
    </submittedName>
</protein>
<dbReference type="InterPro" id="IPR000626">
    <property type="entry name" value="Ubiquitin-like_dom"/>
</dbReference>
<evidence type="ECO:0000259" key="1">
    <source>
        <dbReference type="Pfam" id="PF14560"/>
    </source>
</evidence>
<gene>
    <name evidence="2" type="primary">TBCEL_2</name>
</gene>
<dbReference type="SUPFAM" id="SSF54236">
    <property type="entry name" value="Ubiquitin-like"/>
    <property type="match status" value="1"/>
</dbReference>
<reference evidence="2" key="1">
    <citation type="submission" date="2017-10" db="EMBL/GenBank/DDBJ databases">
        <title>Transcriptome Assembly of Sugarcane Aphid Adults.</title>
        <authorList>
            <person name="Scully E.D."/>
            <person name="Palmer N.A."/>
            <person name="Geib S.M."/>
            <person name="Sarath G."/>
            <person name="Sattler S.E."/>
        </authorList>
    </citation>
    <scope>NUCLEOTIDE SEQUENCE</scope>
    <source>
        <tissue evidence="2">Whole body</tissue>
    </source>
</reference>
<dbReference type="AlphaFoldDB" id="A0A2H8TP41"/>